<dbReference type="CDD" id="cd06661">
    <property type="entry name" value="GGCT_like"/>
    <property type="match status" value="1"/>
</dbReference>
<evidence type="ECO:0000259" key="1">
    <source>
        <dbReference type="Pfam" id="PF06094"/>
    </source>
</evidence>
<organism evidence="2 3">
    <name type="scientific">Haloarcula mannanilytica</name>
    <dbReference type="NCBI Taxonomy" id="2509225"/>
    <lineage>
        <taxon>Archaea</taxon>
        <taxon>Methanobacteriati</taxon>
        <taxon>Methanobacteriota</taxon>
        <taxon>Stenosarchaea group</taxon>
        <taxon>Halobacteria</taxon>
        <taxon>Halobacteriales</taxon>
        <taxon>Haloarculaceae</taxon>
        <taxon>Haloarcula</taxon>
    </lineage>
</organism>
<dbReference type="Gene3D" id="3.10.490.10">
    <property type="entry name" value="Gamma-glutamyl cyclotransferase-like"/>
    <property type="match status" value="1"/>
</dbReference>
<dbReference type="EMBL" id="BIXZ01000006">
    <property type="protein sequence ID" value="GCF15159.1"/>
    <property type="molecule type" value="Genomic_DNA"/>
</dbReference>
<reference evidence="2 3" key="1">
    <citation type="submission" date="2019-02" db="EMBL/GenBank/DDBJ databases">
        <title>Haloarcula mannanilyticum sp. nov., a mannan degrading haloarchaeon isolated from commercial salt.</title>
        <authorList>
            <person name="Enomoto S."/>
            <person name="Shimane Y."/>
            <person name="Kamekura M."/>
            <person name="Ito T."/>
            <person name="Moriya O."/>
            <person name="Ihara K."/>
            <person name="Takahashi-Ando N."/>
            <person name="Fukushima Y."/>
            <person name="Yoshida Y."/>
            <person name="Usama R."/>
            <person name="Takai K."/>
            <person name="Minegishi H."/>
        </authorList>
    </citation>
    <scope>NUCLEOTIDE SEQUENCE [LARGE SCALE GENOMIC DNA]</scope>
    <source>
        <strain evidence="2 3">MD130-1</strain>
    </source>
</reference>
<dbReference type="Pfam" id="PF06094">
    <property type="entry name" value="GGACT"/>
    <property type="match status" value="1"/>
</dbReference>
<sequence length="127" mass="14084">MDVFVYGTLTEHTTAKAVLDEYEYRCSAELVGLHRIDGRYPTLGPGGTTAGRILETPDIESLDEYEGVDRGLYYRQSIPRADASDTVACYIGDPDAVNAPTDWPGDGSFQRRVERFCSQNDVVVRTT</sequence>
<dbReference type="InterPro" id="IPR013024">
    <property type="entry name" value="GGCT-like"/>
</dbReference>
<comment type="caution">
    <text evidence="2">The sequence shown here is derived from an EMBL/GenBank/DDBJ whole genome shotgun (WGS) entry which is preliminary data.</text>
</comment>
<feature type="domain" description="Gamma-glutamylcyclotransferase AIG2-like" evidence="1">
    <location>
        <begin position="3"/>
        <end position="92"/>
    </location>
</feature>
<dbReference type="AlphaFoldDB" id="A0A4C2ESJ1"/>
<dbReference type="RefSeq" id="WP_137684690.1">
    <property type="nucleotide sequence ID" value="NZ_BIXZ01000006.1"/>
</dbReference>
<dbReference type="OrthoDB" id="198684at2157"/>
<evidence type="ECO:0000313" key="2">
    <source>
        <dbReference type="EMBL" id="GCF15159.1"/>
    </source>
</evidence>
<dbReference type="Proteomes" id="UP000304382">
    <property type="component" value="Unassembled WGS sequence"/>
</dbReference>
<keyword evidence="3" id="KW-1185">Reference proteome</keyword>
<dbReference type="InterPro" id="IPR036568">
    <property type="entry name" value="GGCT-like_sf"/>
</dbReference>
<accession>A0A4C2ESJ1</accession>
<name>A0A4C2ESJ1_9EURY</name>
<protein>
    <recommendedName>
        <fullName evidence="1">Gamma-glutamylcyclotransferase AIG2-like domain-containing protein</fullName>
    </recommendedName>
</protein>
<evidence type="ECO:0000313" key="3">
    <source>
        <dbReference type="Proteomes" id="UP000304382"/>
    </source>
</evidence>
<proteinExistence type="predicted"/>
<dbReference type="SUPFAM" id="SSF110857">
    <property type="entry name" value="Gamma-glutamyl cyclotransferase-like"/>
    <property type="match status" value="1"/>
</dbReference>
<gene>
    <name evidence="2" type="ORF">Harman_30940</name>
</gene>
<dbReference type="InterPro" id="IPR009288">
    <property type="entry name" value="AIG2-like_dom"/>
</dbReference>